<keyword evidence="1" id="KW-0175">Coiled coil</keyword>
<dbReference type="InterPro" id="IPR054787">
    <property type="entry name" value="TrlF_ATPase"/>
</dbReference>
<dbReference type="GO" id="GO:0000731">
    <property type="term" value="P:DNA synthesis involved in DNA repair"/>
    <property type="evidence" value="ECO:0007669"/>
    <property type="project" value="TreeGrafter"/>
</dbReference>
<feature type="domain" description="Rad50/SbcC-type AAA" evidence="2">
    <location>
        <begin position="286"/>
        <end position="491"/>
    </location>
</feature>
<dbReference type="InterPro" id="IPR038729">
    <property type="entry name" value="Rad50/SbcC_AAA"/>
</dbReference>
<evidence type="ECO:0000259" key="2">
    <source>
        <dbReference type="Pfam" id="PF13476"/>
    </source>
</evidence>
<protein>
    <recommendedName>
        <fullName evidence="2">Rad50/SbcC-type AAA domain-containing protein</fullName>
    </recommendedName>
</protein>
<dbReference type="InterPro" id="IPR027417">
    <property type="entry name" value="P-loop_NTPase"/>
</dbReference>
<proteinExistence type="predicted"/>
<sequence>MTEIETAAAAAKISVIGVTDYMTLDGYEKLCAEKKTNGRLSTVDLLIPNIEFRMMPQTADGKALNLHLLIDPSEDDHIDKIKRALRNLKFDYDGQPYGCCREDLIEFGRAQDPLLADDDAAYTFGIRQFKPDRTAIKKWLDGERWLRSNSLIGIANGKDGISGLPLDGFGAVRDEILKWSHFVFSGNPRDREHYLGLKAGTPKDEIIRQYRSLKPCVHGSDAHEVEPLFKPDNERFCWVKSDPTFHGLRQILWEPEDRVHIGTLPPQPSDHSQQIRRISLSNSSGWFATDSIELNAGLVAVIGEKGAGKTAVADLSSFASGYPMDRKSQSSFITKGALHLSGTKIELEWGGGDRTEGVLTDSPLSSTRPRVRYLSQDFVERLCSSDHEGTELQKAIEDVVFAKLDEIQKEGYSSFGELRKAREAASNIQKEALRGELATLHKEVDRLQEAIDQRGSKIRAKAEVEKQVEELKKQLPDATQSVDQKILEELEKQQILLRELEEQIANRSRRRRTIEGAIESYGAIKKSTTQEVAKVGKQLLDAAVAESTVQKIGPTWAPDVDDLLQKEVEKLDAEIVALKGADGAPLNPLSVFGVQIEIARLKELVAKDEVSRKRLLDLQKQIAERSANAERLAKEILNLDEKVTRALEKQKAKQVDLYLDVFKALSADEAGLKELYSPMQDAIDQLGEEMQFSVSVGYQIDAKSWLDRSARFFDGRRVGAEAKREEIERIVETKLVPAWKSGDLENIKTAFEEFLAAVDIRSFPEKFGTSKSSRVELSDWIYSVDHIELSYKIHYAGTELEYLSPGTRGIALLVLYLLMDEDDTRPLLIDQPEGNLDNSSVYKQLVPYIRKAKKRRQIILITHNPNLVVATDAEQVIIATAERPTTQPYPCLNYDSGGLEHSVAGTDMGVREAVCLLLEGGEDAFRARENRYSLVQL</sequence>
<dbReference type="SUPFAM" id="SSF52540">
    <property type="entry name" value="P-loop containing nucleoside triphosphate hydrolases"/>
    <property type="match status" value="1"/>
</dbReference>
<dbReference type="PANTHER" id="PTHR32182:SF0">
    <property type="entry name" value="DNA REPLICATION AND REPAIR PROTEIN RECF"/>
    <property type="match status" value="1"/>
</dbReference>
<name>A0A2W1KI49_ACIFR</name>
<dbReference type="Proteomes" id="UP000248886">
    <property type="component" value="Unassembled WGS sequence"/>
</dbReference>
<feature type="coiled-coil region" evidence="1">
    <location>
        <begin position="615"/>
        <end position="649"/>
    </location>
</feature>
<dbReference type="GO" id="GO:0006302">
    <property type="term" value="P:double-strand break repair"/>
    <property type="evidence" value="ECO:0007669"/>
    <property type="project" value="TreeGrafter"/>
</dbReference>
<reference evidence="3 4" key="1">
    <citation type="submission" date="2018-06" db="EMBL/GenBank/DDBJ databases">
        <title>Draft sequence of Acidithiobacillus ferrooxidans CCM 4253.</title>
        <authorList>
            <person name="Moya-Beltran A."/>
            <person name="Castro M."/>
            <person name="Covarrubias P.C."/>
            <person name="Issotta F."/>
            <person name="Janiczek O."/>
            <person name="Mandl M."/>
            <person name="Kucera J."/>
            <person name="Quatrini R."/>
        </authorList>
    </citation>
    <scope>NUCLEOTIDE SEQUENCE [LARGE SCALE GENOMIC DNA]</scope>
    <source>
        <strain evidence="3 4">CCM 4253</strain>
    </source>
</reference>
<dbReference type="NCBIfam" id="NF045780">
    <property type="entry name" value="TrlF_fam_ATP"/>
    <property type="match status" value="1"/>
</dbReference>
<dbReference type="Gene3D" id="3.40.50.300">
    <property type="entry name" value="P-loop containing nucleotide triphosphate hydrolases"/>
    <property type="match status" value="2"/>
</dbReference>
<evidence type="ECO:0000313" key="3">
    <source>
        <dbReference type="EMBL" id="PZD82115.1"/>
    </source>
</evidence>
<gene>
    <name evidence="3" type="ORF">DN052_03525</name>
</gene>
<evidence type="ECO:0000256" key="1">
    <source>
        <dbReference type="SAM" id="Coils"/>
    </source>
</evidence>
<dbReference type="AlphaFoldDB" id="A0A2W1KI49"/>
<dbReference type="OrthoDB" id="9791620at2"/>
<dbReference type="PANTHER" id="PTHR32182">
    <property type="entry name" value="DNA REPLICATION AND REPAIR PROTEIN RECF"/>
    <property type="match status" value="1"/>
</dbReference>
<dbReference type="EMBL" id="QKQP01000001">
    <property type="protein sequence ID" value="PZD82115.1"/>
    <property type="molecule type" value="Genomic_DNA"/>
</dbReference>
<dbReference type="Pfam" id="PF13476">
    <property type="entry name" value="AAA_23"/>
    <property type="match status" value="1"/>
</dbReference>
<evidence type="ECO:0000313" key="4">
    <source>
        <dbReference type="Proteomes" id="UP000248886"/>
    </source>
</evidence>
<feature type="coiled-coil region" evidence="1">
    <location>
        <begin position="430"/>
        <end position="517"/>
    </location>
</feature>
<accession>A0A2W1KI49</accession>
<organism evidence="3 4">
    <name type="scientific">Acidithiobacillus ferrooxidans</name>
    <name type="common">Thiobacillus ferrooxidans</name>
    <dbReference type="NCBI Taxonomy" id="920"/>
    <lineage>
        <taxon>Bacteria</taxon>
        <taxon>Pseudomonadati</taxon>
        <taxon>Pseudomonadota</taxon>
        <taxon>Acidithiobacillia</taxon>
        <taxon>Acidithiobacillales</taxon>
        <taxon>Acidithiobacillaceae</taxon>
        <taxon>Acidithiobacillus</taxon>
    </lineage>
</organism>
<comment type="caution">
    <text evidence="3">The sequence shown here is derived from an EMBL/GenBank/DDBJ whole genome shotgun (WGS) entry which is preliminary data.</text>
</comment>